<dbReference type="Proteomes" id="UP000248021">
    <property type="component" value="Unassembled WGS sequence"/>
</dbReference>
<sequence length="186" mass="19392">MRNLLTFGTLIALACSTAIGAQQARAANCADIEPDPATMVLQRPVAGGEIQPGAGFGMRTHPLLNRTRLHAGIDWAAPVGTTVVAALLGRVTAAGTGKAYGKRVIVDHGGSYQTVYALLDAISVTVGTCVAPGDPIGAVGVTGLTTDPHLHFEVRYDGQPIDPMSLKWADRCYHSTSPTPDCDQSK</sequence>
<gene>
    <name evidence="4" type="ORF">C7450_12149</name>
</gene>
<name>A0A2V3TSP0_9HYPH</name>
<keyword evidence="1 2" id="KW-0732">Signal</keyword>
<dbReference type="SUPFAM" id="SSF51261">
    <property type="entry name" value="Duplicated hybrid motif"/>
    <property type="match status" value="1"/>
</dbReference>
<proteinExistence type="predicted"/>
<feature type="domain" description="M23ase beta-sheet core" evidence="3">
    <location>
        <begin position="69"/>
        <end position="163"/>
    </location>
</feature>
<protein>
    <submittedName>
        <fullName evidence="4">Peptidase M23-like protein</fullName>
    </submittedName>
</protein>
<dbReference type="InterPro" id="IPR050570">
    <property type="entry name" value="Cell_wall_metabolism_enzyme"/>
</dbReference>
<feature type="signal peptide" evidence="2">
    <location>
        <begin position="1"/>
        <end position="26"/>
    </location>
</feature>
<keyword evidence="5" id="KW-1185">Reference proteome</keyword>
<evidence type="ECO:0000256" key="2">
    <source>
        <dbReference type="SAM" id="SignalP"/>
    </source>
</evidence>
<dbReference type="Gene3D" id="2.70.70.10">
    <property type="entry name" value="Glucose Permease (Domain IIA)"/>
    <property type="match status" value="1"/>
</dbReference>
<dbReference type="GO" id="GO:0004222">
    <property type="term" value="F:metalloendopeptidase activity"/>
    <property type="evidence" value="ECO:0007669"/>
    <property type="project" value="TreeGrafter"/>
</dbReference>
<dbReference type="CDD" id="cd12797">
    <property type="entry name" value="M23_peptidase"/>
    <property type="match status" value="1"/>
</dbReference>
<dbReference type="Pfam" id="PF01551">
    <property type="entry name" value="Peptidase_M23"/>
    <property type="match status" value="1"/>
</dbReference>
<dbReference type="PROSITE" id="PS51257">
    <property type="entry name" value="PROKAR_LIPOPROTEIN"/>
    <property type="match status" value="1"/>
</dbReference>
<evidence type="ECO:0000313" key="4">
    <source>
        <dbReference type="EMBL" id="PXW51158.1"/>
    </source>
</evidence>
<comment type="caution">
    <text evidence="4">The sequence shown here is derived from an EMBL/GenBank/DDBJ whole genome shotgun (WGS) entry which is preliminary data.</text>
</comment>
<feature type="chain" id="PRO_5015941655" evidence="2">
    <location>
        <begin position="27"/>
        <end position="186"/>
    </location>
</feature>
<dbReference type="EMBL" id="QJJK01000021">
    <property type="protein sequence ID" value="PXW51158.1"/>
    <property type="molecule type" value="Genomic_DNA"/>
</dbReference>
<evidence type="ECO:0000256" key="1">
    <source>
        <dbReference type="ARBA" id="ARBA00022729"/>
    </source>
</evidence>
<evidence type="ECO:0000313" key="5">
    <source>
        <dbReference type="Proteomes" id="UP000248021"/>
    </source>
</evidence>
<dbReference type="RefSeq" id="WP_210206592.1">
    <property type="nucleotide sequence ID" value="NZ_QJJK01000021.1"/>
</dbReference>
<dbReference type="PANTHER" id="PTHR21666">
    <property type="entry name" value="PEPTIDASE-RELATED"/>
    <property type="match status" value="1"/>
</dbReference>
<dbReference type="InterPro" id="IPR016047">
    <property type="entry name" value="M23ase_b-sheet_dom"/>
</dbReference>
<dbReference type="InterPro" id="IPR011055">
    <property type="entry name" value="Dup_hybrid_motif"/>
</dbReference>
<dbReference type="PANTHER" id="PTHR21666:SF289">
    <property type="entry name" value="L-ALA--D-GLU ENDOPEPTIDASE"/>
    <property type="match status" value="1"/>
</dbReference>
<evidence type="ECO:0000259" key="3">
    <source>
        <dbReference type="Pfam" id="PF01551"/>
    </source>
</evidence>
<organism evidence="4 5">
    <name type="scientific">Chelatococcus asaccharovorans</name>
    <dbReference type="NCBI Taxonomy" id="28210"/>
    <lineage>
        <taxon>Bacteria</taxon>
        <taxon>Pseudomonadati</taxon>
        <taxon>Pseudomonadota</taxon>
        <taxon>Alphaproteobacteria</taxon>
        <taxon>Hyphomicrobiales</taxon>
        <taxon>Chelatococcaceae</taxon>
        <taxon>Chelatococcus</taxon>
    </lineage>
</organism>
<accession>A0A2V3TSP0</accession>
<dbReference type="AlphaFoldDB" id="A0A2V3TSP0"/>
<reference evidence="4 5" key="1">
    <citation type="submission" date="2018-05" db="EMBL/GenBank/DDBJ databases">
        <title>Genomic Encyclopedia of Type Strains, Phase IV (KMG-IV): sequencing the most valuable type-strain genomes for metagenomic binning, comparative biology and taxonomic classification.</title>
        <authorList>
            <person name="Goeker M."/>
        </authorList>
    </citation>
    <scope>NUCLEOTIDE SEQUENCE [LARGE SCALE GENOMIC DNA]</scope>
    <source>
        <strain evidence="4 5">DSM 6462</strain>
    </source>
</reference>